<accession>A0ABS6SCK5</accession>
<evidence type="ECO:0000313" key="5">
    <source>
        <dbReference type="Proteomes" id="UP000722336"/>
    </source>
</evidence>
<dbReference type="Proteomes" id="UP000722336">
    <property type="component" value="Unassembled WGS sequence"/>
</dbReference>
<keyword evidence="5" id="KW-1185">Reference proteome</keyword>
<evidence type="ECO:0000256" key="1">
    <source>
        <dbReference type="ARBA" id="ARBA00004370"/>
    </source>
</evidence>
<feature type="domain" description="Trimeric autotransporter adhesin YadA-like C-terminal membrane anchor" evidence="2">
    <location>
        <begin position="610"/>
        <end position="670"/>
    </location>
</feature>
<evidence type="ECO:0000259" key="3">
    <source>
        <dbReference type="Pfam" id="PF05662"/>
    </source>
</evidence>
<dbReference type="Pfam" id="PF03895">
    <property type="entry name" value="YadA_anchor"/>
    <property type="match status" value="1"/>
</dbReference>
<dbReference type="PROSITE" id="PS51318">
    <property type="entry name" value="TAT"/>
    <property type="match status" value="1"/>
</dbReference>
<name>A0ABS6SCK5_9SPHN</name>
<evidence type="ECO:0000259" key="2">
    <source>
        <dbReference type="Pfam" id="PF03895"/>
    </source>
</evidence>
<protein>
    <submittedName>
        <fullName evidence="4">YadA-like family protein</fullName>
    </submittedName>
</protein>
<sequence length="670" mass="65521">MYFIGTPYAAAGDFFSDGPKTRAFLRGAAIAAALIAASGAASEARAQSVVSACSGVRLPASVVTSIVAPIAEGIVAPIEATVNLGFTTLEALPLIGSILPELSVDTAGILADAASGDPVTLSVIDADGTLVGPDDRCNLTADGYSLDVSGGIAIGGNTISGLGTGAIARSLASGSIAFGDGSLVTAEGTGGAAFGSGAEVRTVNGLALGAGSVALRTELGGAAGEVSFGTVGNERLLSNVADGILATDAVTKAQLDAVGGMAGSNLTAITDLEVRIGAHDIAMAGVNAALGAGMDTVTTLVEDNQDGIALNADLIADLTVDVQKNTGDIAANVTAIAELADSVAEQGGSVIANSAAIALNSGNIATNTDAIAALDGRVDINADAIAENAADIADNASAIVTVAADVDVNRLSIAENAANTTALEARVSVNEADIAAIEDTYVAYDNASADTVTLRGNAGTTISNVAAGEVGAASTDAVNGAQLAATNASVSETQANLDLLAGSIGLAGSAPVRYADEANPDAPNTGTATNIVTLVGSDRAAPVRMTNVAAGIAASDAATVGQVNAGMAATLQEAQRFARGLVDDLSFDLSELRRDSEAGTAGAIAIASMPQPINAGEAMVSFGVGHFRGESAFSVGAVKAGDDGRFMLRLTGGVDTRGNLSAGGGIGLGF</sequence>
<dbReference type="EMBL" id="JAGSPA010000001">
    <property type="protein sequence ID" value="MBV7255646.1"/>
    <property type="molecule type" value="Genomic_DNA"/>
</dbReference>
<feature type="domain" description="Trimeric autotransporter adhesin YadA-like stalk" evidence="3">
    <location>
        <begin position="238"/>
        <end position="273"/>
    </location>
</feature>
<feature type="domain" description="Trimeric autotransporter adhesin YadA-like stalk" evidence="3">
    <location>
        <begin position="462"/>
        <end position="496"/>
    </location>
</feature>
<proteinExistence type="predicted"/>
<reference evidence="4 5" key="1">
    <citation type="submission" date="2021-04" db="EMBL/GenBank/DDBJ databases">
        <authorList>
            <person name="Pira H."/>
            <person name="Risdian C."/>
            <person name="Wink J."/>
        </authorList>
    </citation>
    <scope>NUCLEOTIDE SEQUENCE [LARGE SCALE GENOMIC DNA]</scope>
    <source>
        <strain evidence="4 5">WHA3</strain>
    </source>
</reference>
<dbReference type="Pfam" id="PF05662">
    <property type="entry name" value="YadA_stalk"/>
    <property type="match status" value="3"/>
</dbReference>
<feature type="domain" description="Trimeric autotransporter adhesin YadA-like stalk" evidence="3">
    <location>
        <begin position="546"/>
        <end position="577"/>
    </location>
</feature>
<evidence type="ECO:0000313" key="4">
    <source>
        <dbReference type="EMBL" id="MBV7255646.1"/>
    </source>
</evidence>
<dbReference type="RefSeq" id="WP_218443998.1">
    <property type="nucleotide sequence ID" value="NZ_JAGSPA010000001.1"/>
</dbReference>
<comment type="subcellular location">
    <subcellularLocation>
        <location evidence="1">Membrane</location>
    </subcellularLocation>
</comment>
<dbReference type="InterPro" id="IPR008635">
    <property type="entry name" value="Coiled_stalk_dom"/>
</dbReference>
<dbReference type="InterPro" id="IPR006311">
    <property type="entry name" value="TAT_signal"/>
</dbReference>
<gene>
    <name evidence="4" type="ORF">KCG44_02470</name>
</gene>
<dbReference type="InterPro" id="IPR005594">
    <property type="entry name" value="YadA_C"/>
</dbReference>
<organism evidence="4 5">
    <name type="scientific">Pacificimonas pallii</name>
    <dbReference type="NCBI Taxonomy" id="2827236"/>
    <lineage>
        <taxon>Bacteria</taxon>
        <taxon>Pseudomonadati</taxon>
        <taxon>Pseudomonadota</taxon>
        <taxon>Alphaproteobacteria</taxon>
        <taxon>Sphingomonadales</taxon>
        <taxon>Sphingosinicellaceae</taxon>
        <taxon>Pacificimonas</taxon>
    </lineage>
</organism>
<comment type="caution">
    <text evidence="4">The sequence shown here is derived from an EMBL/GenBank/DDBJ whole genome shotgun (WGS) entry which is preliminary data.</text>
</comment>